<gene>
    <name evidence="12" type="ORF">MOS_785</name>
</gene>
<dbReference type="AlphaFoldDB" id="A0AAI8ANN3"/>
<dbReference type="InterPro" id="IPR001708">
    <property type="entry name" value="YidC/ALB3/OXA1/COX18"/>
</dbReference>
<comment type="similarity">
    <text evidence="9">Belongs to the OXA1/ALB3/YidC family.</text>
</comment>
<proteinExistence type="inferred from homology"/>
<protein>
    <submittedName>
        <fullName evidence="12">Inner membrane protein translocase component YidC, long form</fullName>
    </submittedName>
</protein>
<dbReference type="InterPro" id="IPR047196">
    <property type="entry name" value="YidC_ALB_C"/>
</dbReference>
<keyword evidence="8" id="KW-0143">Chaperone</keyword>
<keyword evidence="3" id="KW-1003">Cell membrane</keyword>
<evidence type="ECO:0000256" key="7">
    <source>
        <dbReference type="ARBA" id="ARBA00023136"/>
    </source>
</evidence>
<dbReference type="Proteomes" id="UP000009399">
    <property type="component" value="Chromosome"/>
</dbReference>
<dbReference type="GeneID" id="93248864"/>
<dbReference type="RefSeq" id="WP_014335785.1">
    <property type="nucleotide sequence ID" value="NC_019552.1"/>
</dbReference>
<keyword evidence="4 9" id="KW-0812">Transmembrane</keyword>
<dbReference type="GO" id="GO:0051205">
    <property type="term" value="P:protein insertion into membrane"/>
    <property type="evidence" value="ECO:0007669"/>
    <property type="project" value="TreeGrafter"/>
</dbReference>
<feature type="transmembrane region" description="Helical" evidence="10">
    <location>
        <begin position="37"/>
        <end position="57"/>
    </location>
</feature>
<dbReference type="PANTHER" id="PTHR12428">
    <property type="entry name" value="OXA1"/>
    <property type="match status" value="1"/>
</dbReference>
<comment type="subcellular location">
    <subcellularLocation>
        <location evidence="1">Cell membrane</location>
        <topology evidence="1">Multi-pass membrane protein</topology>
    </subcellularLocation>
    <subcellularLocation>
        <location evidence="9">Membrane</location>
        <topology evidence="9">Multi-pass membrane protein</topology>
    </subcellularLocation>
</comment>
<evidence type="ECO:0000256" key="5">
    <source>
        <dbReference type="ARBA" id="ARBA00022927"/>
    </source>
</evidence>
<evidence type="ECO:0000259" key="11">
    <source>
        <dbReference type="Pfam" id="PF02096"/>
    </source>
</evidence>
<accession>A0AAI8ANN3</accession>
<feature type="transmembrane region" description="Helical" evidence="10">
    <location>
        <begin position="555"/>
        <end position="577"/>
    </location>
</feature>
<keyword evidence="6 10" id="KW-1133">Transmembrane helix</keyword>
<dbReference type="KEGG" id="mhs:MOS_785"/>
<organism evidence="12 13">
    <name type="scientific">Mesomycoplasma hyorhinis SK76</name>
    <dbReference type="NCBI Taxonomy" id="1118964"/>
    <lineage>
        <taxon>Bacteria</taxon>
        <taxon>Bacillati</taxon>
        <taxon>Mycoplasmatota</taxon>
        <taxon>Mycoplasmoidales</taxon>
        <taxon>Metamycoplasmataceae</taxon>
        <taxon>Mesomycoplasma</taxon>
    </lineage>
</organism>
<feature type="domain" description="Membrane insertase YidC/Oxa/ALB C-terminal" evidence="11">
    <location>
        <begin position="387"/>
        <end position="588"/>
    </location>
</feature>
<evidence type="ECO:0000256" key="2">
    <source>
        <dbReference type="ARBA" id="ARBA00022448"/>
    </source>
</evidence>
<dbReference type="InterPro" id="IPR028055">
    <property type="entry name" value="YidC/Oxa/ALB_C"/>
</dbReference>
<feature type="transmembrane region" description="Helical" evidence="10">
    <location>
        <begin position="505"/>
        <end position="525"/>
    </location>
</feature>
<dbReference type="EMBL" id="CP003914">
    <property type="protein sequence ID" value="AFX74686.1"/>
    <property type="molecule type" value="Genomic_DNA"/>
</dbReference>
<sequence>MKQKKVRASAYDYFKGNTQGEDKNKQIFKRALKILKIIFYFCIFGITLTGCIQSFVIKTSTSSGSGTEFYKNKEDIIPNYTIFEATNKAGKNEITKATKSNNYLISEKDAPVLKQLRVQTEANGNTSNNYGQYSSLIMFHNADNTFEYAKGDKTHEFLFLNSAESKYDPKFNWTDIKLPSPKFFALVGDKYAEEFQKTQLAVNPILQNQGNFFYTVSNQADPTNEKYFNFSRDIIQYLYNKTMNIEGFKTKLIPSINVLESYKNEADFEKIKKELQASNDPVKKEALQVLQDYSTLAKTVLIPTRFTQIDPVNNTYSFAYNLNDNDYYNYEGIAFRSDYPNNPIVTWSDSWKLGPFYSLIVFPLSKIILGVSESQSIWELNGWTTIFAIIVVVLLTKIISFIFRFKTIFGQSKQIEMQAKKAKIDAKYEPYKKNKMMQQRHRQEVADLYKKNNFSPFAPFSQVLVTMPIFIAVWRVIQGIPSLKVTYWVGLELASISYQKLFEGLWQYLPILIIVVLVQAVQQLLPKYLNKKNTNRIMNQNESETMKKQQKTQRIISIVFIFFGVLFQASLQIYWIIGGLWEIGQTLGVHYLQRSTFFKEKMRPWLIQKKLL</sequence>
<evidence type="ECO:0000256" key="6">
    <source>
        <dbReference type="ARBA" id="ARBA00022989"/>
    </source>
</evidence>
<evidence type="ECO:0000313" key="13">
    <source>
        <dbReference type="Proteomes" id="UP000009399"/>
    </source>
</evidence>
<dbReference type="Pfam" id="PF02096">
    <property type="entry name" value="60KD_IMP"/>
    <property type="match status" value="1"/>
</dbReference>
<keyword evidence="2" id="KW-0813">Transport</keyword>
<evidence type="ECO:0000256" key="3">
    <source>
        <dbReference type="ARBA" id="ARBA00022475"/>
    </source>
</evidence>
<evidence type="ECO:0000256" key="10">
    <source>
        <dbReference type="SAM" id="Phobius"/>
    </source>
</evidence>
<evidence type="ECO:0000256" key="9">
    <source>
        <dbReference type="RuleBase" id="RU003945"/>
    </source>
</evidence>
<evidence type="ECO:0000313" key="12">
    <source>
        <dbReference type="EMBL" id="AFX74686.1"/>
    </source>
</evidence>
<name>A0AAI8ANN3_MESHY</name>
<evidence type="ECO:0000256" key="8">
    <source>
        <dbReference type="ARBA" id="ARBA00023186"/>
    </source>
</evidence>
<feature type="transmembrane region" description="Helical" evidence="10">
    <location>
        <begin position="457"/>
        <end position="477"/>
    </location>
</feature>
<dbReference type="NCBIfam" id="TIGR03592">
    <property type="entry name" value="yidC_oxa1_cterm"/>
    <property type="match status" value="1"/>
</dbReference>
<keyword evidence="5" id="KW-0653">Protein transport</keyword>
<dbReference type="NCBIfam" id="NF002568">
    <property type="entry name" value="PRK02201.1-3"/>
    <property type="match status" value="1"/>
</dbReference>
<feature type="transmembrane region" description="Helical" evidence="10">
    <location>
        <begin position="382"/>
        <end position="403"/>
    </location>
</feature>
<dbReference type="GO" id="GO:0015031">
    <property type="term" value="P:protein transport"/>
    <property type="evidence" value="ECO:0007669"/>
    <property type="project" value="UniProtKB-KW"/>
</dbReference>
<reference evidence="12 13" key="1">
    <citation type="journal article" date="2013" name="Genome Announc.">
        <title>Complete Genome Sequence of Mycoplasma hyorhinis Strain SK76.</title>
        <authorList>
            <person name="Goodison S."/>
            <person name="Urquidi V."/>
            <person name="Kumar D."/>
            <person name="Reyes L."/>
            <person name="Rosser C.J."/>
        </authorList>
    </citation>
    <scope>NUCLEOTIDE SEQUENCE [LARGE SCALE GENOMIC DNA]</scope>
    <source>
        <strain evidence="12 13">SK76</strain>
    </source>
</reference>
<dbReference type="GO" id="GO:0005886">
    <property type="term" value="C:plasma membrane"/>
    <property type="evidence" value="ECO:0007669"/>
    <property type="project" value="UniProtKB-SubCell"/>
</dbReference>
<evidence type="ECO:0000256" key="4">
    <source>
        <dbReference type="ARBA" id="ARBA00022692"/>
    </source>
</evidence>
<evidence type="ECO:0000256" key="1">
    <source>
        <dbReference type="ARBA" id="ARBA00004651"/>
    </source>
</evidence>
<dbReference type="GO" id="GO:0032977">
    <property type="term" value="F:membrane insertase activity"/>
    <property type="evidence" value="ECO:0007669"/>
    <property type="project" value="InterPro"/>
</dbReference>
<dbReference type="NCBIfam" id="NF002567">
    <property type="entry name" value="PRK02201.1-2"/>
    <property type="match status" value="1"/>
</dbReference>
<dbReference type="CDD" id="cd20070">
    <property type="entry name" value="5TM_YidC_Alb3"/>
    <property type="match status" value="1"/>
</dbReference>
<dbReference type="PANTHER" id="PTHR12428:SF65">
    <property type="entry name" value="CYTOCHROME C OXIDASE ASSEMBLY PROTEIN COX18, MITOCHONDRIAL"/>
    <property type="match status" value="1"/>
</dbReference>
<keyword evidence="7 10" id="KW-0472">Membrane</keyword>